<reference evidence="1 2" key="1">
    <citation type="journal article" date="2021" name="Front. Genet.">
        <title>Chromosome-Level Genome Assembly Reveals Significant Gene Expansion in the Toll and IMD Signaling Pathways of Dendrolimus kikuchii.</title>
        <authorList>
            <person name="Zhou J."/>
            <person name="Wu P."/>
            <person name="Xiong Z."/>
            <person name="Liu N."/>
            <person name="Zhao N."/>
            <person name="Ji M."/>
            <person name="Qiu Y."/>
            <person name="Yang B."/>
        </authorList>
    </citation>
    <scope>NUCLEOTIDE SEQUENCE [LARGE SCALE GENOMIC DNA]</scope>
    <source>
        <strain evidence="1">Ann1</strain>
    </source>
</reference>
<sequence>MTEILRPEVVWIEGRCYRVNDPSTELTAFQEHDLYESVNYNDIEDDEYNDDFEVVMVDNTRYMTSLHVSRHYIGSIIGKKGAIKSRIERDTKTDIKIPRQGQTGDVTIFGPTTANVNAARRRINIIVMSSRMKQRSTHFISIPLNSAEIVKKFEIFKEIVLKECQSRSLEESLFIRAQKLHLTLGVMCLMDNEERVFVSKLLTEAKENIVMPMLKGHIPLRIRLKGLSYMNDDPKQIDVLYGLVQEDGGAHGLIQNLSDALINHFYKAGFMDREYGRENVKLHVTLINSKYRSKSSSAKFEESSDGQKRLRQRETFDGSEILRWRPIEKIMRIKQGADNGNVASYENREATHENPDSRWNRTSETNTNNLYENRTDNLQFNPNCNTIYEPRESSETFVNYTTTTEIRNYEDDTPNGGLEVCNKQYRINTRNNVNLARTQINTELFNLEGVTETLIASRESFSDRANLYSDETPVDDERAFEHSDIDEMSENNIHPVPRGIVNPNYPGFQHLAHTLQDYSSNIENFYHSENEMTDDDVDIEITELSYEPEFNQNDTSHVYKNINNNNIKSDEIILNKVLTKNEQYPSNTLDRQVQRDIPDLLKNVSKNNNNVDTCSFDLNYSDTDIENNFNTKDIIGDFNKEIEQEIKQLLNYNINIEDDLEELRKDIKDTFVKPIENTINNISEVVNHVIKKLVESHCDTFDKYEDNALKECCRKQKLSNEVIEIKRENEKKCRTEMNLSRPTFLLIENNTNGRITDAFLSDGKDEINMSEYDTEKLSQNVENTIKQLSTELRKIIPKLDEMKERDRLWAECNKSTVSVLKDGNSNDIGKMAKNLTYCKSSIDDNSCLETSKSNGHKNNHISVKSHLKSPIEPVEAKDRRKEIRNCNLNAQGTISVRNDSVKDFGLDSFDVYNIETALPKLDLDAIENHLKAAKEAERRKRNDREEIRRRLAMGADAEDYYSLGHMDRPGKKPSLHSRLQSGMNLQICFMNEAASDNESQASDMDRNVNYNTKSLTRSSIFNKTNNHPYQTRPLSVNITKHDKISTIQSGAKLRPSSLTVKTTKSRSSHSLGHIELKESDFYALQATLQTEARIALAQAKEMARIQMERERRSRPVSPVTEMLRRSMEKANAPLAPDRRRVSRQLLTDMNIAQLQVIVNELHSQIESLNDSLVKLLMARDELHMGQDSMLVDIEDLTRYLGVKEQTKKTKGVVKTGMKRLTSLVNK</sequence>
<accession>A0ACC1DDB3</accession>
<name>A0ACC1DDB3_9NEOP</name>
<dbReference type="EMBL" id="CM034390">
    <property type="protein sequence ID" value="KAJ0181938.1"/>
    <property type="molecule type" value="Genomic_DNA"/>
</dbReference>
<organism evidence="1 2">
    <name type="scientific">Dendrolimus kikuchii</name>
    <dbReference type="NCBI Taxonomy" id="765133"/>
    <lineage>
        <taxon>Eukaryota</taxon>
        <taxon>Metazoa</taxon>
        <taxon>Ecdysozoa</taxon>
        <taxon>Arthropoda</taxon>
        <taxon>Hexapoda</taxon>
        <taxon>Insecta</taxon>
        <taxon>Pterygota</taxon>
        <taxon>Neoptera</taxon>
        <taxon>Endopterygota</taxon>
        <taxon>Lepidoptera</taxon>
        <taxon>Glossata</taxon>
        <taxon>Ditrysia</taxon>
        <taxon>Bombycoidea</taxon>
        <taxon>Lasiocampidae</taxon>
        <taxon>Dendrolimus</taxon>
    </lineage>
</organism>
<gene>
    <name evidence="1" type="ORF">K1T71_002660</name>
</gene>
<keyword evidence="2" id="KW-1185">Reference proteome</keyword>
<evidence type="ECO:0000313" key="1">
    <source>
        <dbReference type="EMBL" id="KAJ0181938.1"/>
    </source>
</evidence>
<evidence type="ECO:0000313" key="2">
    <source>
        <dbReference type="Proteomes" id="UP000824533"/>
    </source>
</evidence>
<comment type="caution">
    <text evidence="1">The sequence shown here is derived from an EMBL/GenBank/DDBJ whole genome shotgun (WGS) entry which is preliminary data.</text>
</comment>
<dbReference type="Proteomes" id="UP000824533">
    <property type="component" value="Linkage Group LG04"/>
</dbReference>
<proteinExistence type="predicted"/>
<protein>
    <submittedName>
        <fullName evidence="1">Uncharacterized protein</fullName>
    </submittedName>
</protein>